<evidence type="ECO:0000313" key="2">
    <source>
        <dbReference type="EnsemblPlants" id="PAC:32926602.CDS.1"/>
    </source>
</evidence>
<sequence length="58" mass="6008">MLNALGSGGGEVFIFSSSWSNKARAITSICESTIVSIKNQVEVPMYAAGISGDVDGQI</sequence>
<dbReference type="EnsemblPlants" id="Pp3c15_3240V3.2">
    <property type="protein sequence ID" value="PAC:32926603.CDS.1"/>
    <property type="gene ID" value="Pp3c15_3240"/>
</dbReference>
<gene>
    <name evidence="1" type="ORF">PHYPA_019237</name>
</gene>
<dbReference type="AlphaFoldDB" id="A0A2K1JBP7"/>
<reference evidence="2" key="3">
    <citation type="submission" date="2020-12" db="UniProtKB">
        <authorList>
            <consortium name="EnsemblPlants"/>
        </authorList>
    </citation>
    <scope>IDENTIFICATION</scope>
</reference>
<protein>
    <submittedName>
        <fullName evidence="1 2">Uncharacterized protein</fullName>
    </submittedName>
</protein>
<dbReference type="EMBL" id="ABEU02000015">
    <property type="protein sequence ID" value="PNR38959.1"/>
    <property type="molecule type" value="Genomic_DNA"/>
</dbReference>
<dbReference type="Gramene" id="Pp3c15_3240V3.2">
    <property type="protein sequence ID" value="PAC:32926603.CDS.1"/>
    <property type="gene ID" value="Pp3c15_3240"/>
</dbReference>
<name>A0A2K1JBP7_PHYPA</name>
<reference evidence="1 3" key="1">
    <citation type="journal article" date="2008" name="Science">
        <title>The Physcomitrella genome reveals evolutionary insights into the conquest of land by plants.</title>
        <authorList>
            <person name="Rensing S."/>
            <person name="Lang D."/>
            <person name="Zimmer A."/>
            <person name="Terry A."/>
            <person name="Salamov A."/>
            <person name="Shapiro H."/>
            <person name="Nishiyama T."/>
            <person name="Perroud P.-F."/>
            <person name="Lindquist E."/>
            <person name="Kamisugi Y."/>
            <person name="Tanahashi T."/>
            <person name="Sakakibara K."/>
            <person name="Fujita T."/>
            <person name="Oishi K."/>
            <person name="Shin-I T."/>
            <person name="Kuroki Y."/>
            <person name="Toyoda A."/>
            <person name="Suzuki Y."/>
            <person name="Hashimoto A."/>
            <person name="Yamaguchi K."/>
            <person name="Sugano A."/>
            <person name="Kohara Y."/>
            <person name="Fujiyama A."/>
            <person name="Anterola A."/>
            <person name="Aoki S."/>
            <person name="Ashton N."/>
            <person name="Barbazuk W.B."/>
            <person name="Barker E."/>
            <person name="Bennetzen J."/>
            <person name="Bezanilla M."/>
            <person name="Blankenship R."/>
            <person name="Cho S.H."/>
            <person name="Dutcher S."/>
            <person name="Estelle M."/>
            <person name="Fawcett J.A."/>
            <person name="Gundlach H."/>
            <person name="Hanada K."/>
            <person name="Heyl A."/>
            <person name="Hicks K.A."/>
            <person name="Hugh J."/>
            <person name="Lohr M."/>
            <person name="Mayer K."/>
            <person name="Melkozernov A."/>
            <person name="Murata T."/>
            <person name="Nelson D."/>
            <person name="Pils B."/>
            <person name="Prigge M."/>
            <person name="Reiss B."/>
            <person name="Renner T."/>
            <person name="Rombauts S."/>
            <person name="Rushton P."/>
            <person name="Sanderfoot A."/>
            <person name="Schween G."/>
            <person name="Shiu S.-H."/>
            <person name="Stueber K."/>
            <person name="Theodoulou F.L."/>
            <person name="Tu H."/>
            <person name="Van de Peer Y."/>
            <person name="Verrier P.J."/>
            <person name="Waters E."/>
            <person name="Wood A."/>
            <person name="Yang L."/>
            <person name="Cove D."/>
            <person name="Cuming A."/>
            <person name="Hasebe M."/>
            <person name="Lucas S."/>
            <person name="Mishler D.B."/>
            <person name="Reski R."/>
            <person name="Grigoriev I."/>
            <person name="Quatrano R.S."/>
            <person name="Boore J.L."/>
        </authorList>
    </citation>
    <scope>NUCLEOTIDE SEQUENCE [LARGE SCALE GENOMIC DNA]</scope>
    <source>
        <strain evidence="2 3">cv. Gransden 2004</strain>
    </source>
</reference>
<dbReference type="InParanoid" id="A0A2K1JBP7"/>
<keyword evidence="3" id="KW-1185">Reference proteome</keyword>
<accession>A0A2K1JBP7</accession>
<dbReference type="Proteomes" id="UP000006727">
    <property type="component" value="Chromosome 15"/>
</dbReference>
<proteinExistence type="predicted"/>
<organism evidence="1">
    <name type="scientific">Physcomitrium patens</name>
    <name type="common">Spreading-leaved earth moss</name>
    <name type="synonym">Physcomitrella patens</name>
    <dbReference type="NCBI Taxonomy" id="3218"/>
    <lineage>
        <taxon>Eukaryota</taxon>
        <taxon>Viridiplantae</taxon>
        <taxon>Streptophyta</taxon>
        <taxon>Embryophyta</taxon>
        <taxon>Bryophyta</taxon>
        <taxon>Bryophytina</taxon>
        <taxon>Bryopsida</taxon>
        <taxon>Funariidae</taxon>
        <taxon>Funariales</taxon>
        <taxon>Funariaceae</taxon>
        <taxon>Physcomitrium</taxon>
    </lineage>
</organism>
<reference evidence="1 3" key="2">
    <citation type="journal article" date="2018" name="Plant J.">
        <title>The Physcomitrella patens chromosome-scale assembly reveals moss genome structure and evolution.</title>
        <authorList>
            <person name="Lang D."/>
            <person name="Ullrich K.K."/>
            <person name="Murat F."/>
            <person name="Fuchs J."/>
            <person name="Jenkins J."/>
            <person name="Haas F.B."/>
            <person name="Piednoel M."/>
            <person name="Gundlach H."/>
            <person name="Van Bel M."/>
            <person name="Meyberg R."/>
            <person name="Vives C."/>
            <person name="Morata J."/>
            <person name="Symeonidi A."/>
            <person name="Hiss M."/>
            <person name="Muchero W."/>
            <person name="Kamisugi Y."/>
            <person name="Saleh O."/>
            <person name="Blanc G."/>
            <person name="Decker E.L."/>
            <person name="van Gessel N."/>
            <person name="Grimwood J."/>
            <person name="Hayes R.D."/>
            <person name="Graham S.W."/>
            <person name="Gunter L.E."/>
            <person name="McDaniel S.F."/>
            <person name="Hoernstein S.N.W."/>
            <person name="Larsson A."/>
            <person name="Li F.W."/>
            <person name="Perroud P.F."/>
            <person name="Phillips J."/>
            <person name="Ranjan P."/>
            <person name="Rokshar D.S."/>
            <person name="Rothfels C.J."/>
            <person name="Schneider L."/>
            <person name="Shu S."/>
            <person name="Stevenson D.W."/>
            <person name="Thummler F."/>
            <person name="Tillich M."/>
            <person name="Villarreal Aguilar J.C."/>
            <person name="Widiez T."/>
            <person name="Wong G.K."/>
            <person name="Wymore A."/>
            <person name="Zhang Y."/>
            <person name="Zimmer A.D."/>
            <person name="Quatrano R.S."/>
            <person name="Mayer K.F.X."/>
            <person name="Goodstein D."/>
            <person name="Casacuberta J.M."/>
            <person name="Vandepoele K."/>
            <person name="Reski R."/>
            <person name="Cuming A.C."/>
            <person name="Tuskan G.A."/>
            <person name="Maumus F."/>
            <person name="Salse J."/>
            <person name="Schmutz J."/>
            <person name="Rensing S.A."/>
        </authorList>
    </citation>
    <scope>NUCLEOTIDE SEQUENCE [LARGE SCALE GENOMIC DNA]</scope>
    <source>
        <strain evidence="2 3">cv. Gransden 2004</strain>
    </source>
</reference>
<dbReference type="Gramene" id="Pp3c15_3240V3.1">
    <property type="protein sequence ID" value="PAC:32926602.CDS.1"/>
    <property type="gene ID" value="Pp3c15_3240"/>
</dbReference>
<dbReference type="EnsemblPlants" id="Pp3c15_3240V3.1">
    <property type="protein sequence ID" value="PAC:32926602.CDS.1"/>
    <property type="gene ID" value="Pp3c15_3240"/>
</dbReference>
<evidence type="ECO:0000313" key="1">
    <source>
        <dbReference type="EMBL" id="PNR38959.1"/>
    </source>
</evidence>
<evidence type="ECO:0000313" key="3">
    <source>
        <dbReference type="Proteomes" id="UP000006727"/>
    </source>
</evidence>